<evidence type="ECO:0000256" key="10">
    <source>
        <dbReference type="ARBA" id="ARBA00032881"/>
    </source>
</evidence>
<comment type="subcellular location">
    <subcellularLocation>
        <location evidence="1">Secreted</location>
    </subcellularLocation>
</comment>
<proteinExistence type="inferred from homology"/>
<evidence type="ECO:0000256" key="5">
    <source>
        <dbReference type="ARBA" id="ARBA00022685"/>
    </source>
</evidence>
<feature type="domain" description="Insulin-like" evidence="12">
    <location>
        <begin position="24"/>
        <end position="154"/>
    </location>
</feature>
<gene>
    <name evidence="13" type="primary">INSL3</name>
</gene>
<sequence>MSHLLPLLLLLLVPAGGCWREEPQKLCAHRFIRALVQVCGGPRWSPPEGRQDSARDDRLLSRETRRASVWREERSPTIRNQQEILQWLQNRAFRGLAPDGSMDENLDEGLAVGAGEPESPSGIRRAPRWRRANSSPAQHCCINGCTKQDLLAFCPH</sequence>
<dbReference type="Bgee" id="ENSMODG00000037566">
    <property type="expression patterns" value="Expressed in testis and 16 other cell types or tissues"/>
</dbReference>
<comment type="function">
    <text evidence="8">Seems to play a role in testicular function. May be a trophic hormone with a role in testicular descent in fetal life. Is a ligand for LGR8 receptor.</text>
</comment>
<evidence type="ECO:0000259" key="12">
    <source>
        <dbReference type="SMART" id="SM00078"/>
    </source>
</evidence>
<evidence type="ECO:0000256" key="11">
    <source>
        <dbReference type="SAM" id="SignalP"/>
    </source>
</evidence>
<keyword evidence="7" id="KW-1015">Disulfide bond</keyword>
<dbReference type="InterPro" id="IPR016179">
    <property type="entry name" value="Insulin-like"/>
</dbReference>
<dbReference type="GO" id="GO:0007193">
    <property type="term" value="P:adenylate cyclase-inhibiting G protein-coupled receptor signaling pathway"/>
    <property type="evidence" value="ECO:0000318"/>
    <property type="project" value="GO_Central"/>
</dbReference>
<reference evidence="13" key="2">
    <citation type="submission" date="2025-08" db="UniProtKB">
        <authorList>
            <consortium name="Ensembl"/>
        </authorList>
    </citation>
    <scope>IDENTIFICATION</scope>
</reference>
<keyword evidence="5" id="KW-0165">Cleavage on pair of basic residues</keyword>
<dbReference type="AlphaFoldDB" id="A0A5F8G252"/>
<dbReference type="PANTHER" id="PTHR10423:SF3">
    <property type="entry name" value="INSULIN-LIKE 3"/>
    <property type="match status" value="1"/>
</dbReference>
<dbReference type="InterPro" id="IPR022353">
    <property type="entry name" value="Insulin_CS"/>
</dbReference>
<accession>A0A5F8G252</accession>
<feature type="signal peptide" evidence="11">
    <location>
        <begin position="1"/>
        <end position="20"/>
    </location>
</feature>
<name>A0A5F8G252_MONDO</name>
<dbReference type="InterPro" id="IPR036438">
    <property type="entry name" value="Insulin-like_sf"/>
</dbReference>
<dbReference type="FunCoup" id="A0A5F8G252">
    <property type="interactions" value="99"/>
</dbReference>
<evidence type="ECO:0000313" key="13">
    <source>
        <dbReference type="Ensembl" id="ENSMODP00000041524.1"/>
    </source>
</evidence>
<evidence type="ECO:0000256" key="1">
    <source>
        <dbReference type="ARBA" id="ARBA00004613"/>
    </source>
</evidence>
<evidence type="ECO:0000256" key="2">
    <source>
        <dbReference type="ARBA" id="ARBA00009034"/>
    </source>
</evidence>
<dbReference type="PROSITE" id="PS00262">
    <property type="entry name" value="INSULIN"/>
    <property type="match status" value="1"/>
</dbReference>
<dbReference type="Ensembl" id="ENSMODT00000085344.1">
    <property type="protein sequence ID" value="ENSMODP00000041524.1"/>
    <property type="gene ID" value="ENSMODG00000037566.1"/>
</dbReference>
<dbReference type="Proteomes" id="UP000002280">
    <property type="component" value="Chromosome 3"/>
</dbReference>
<organism evidence="13 14">
    <name type="scientific">Monodelphis domestica</name>
    <name type="common">Gray short-tailed opossum</name>
    <dbReference type="NCBI Taxonomy" id="13616"/>
    <lineage>
        <taxon>Eukaryota</taxon>
        <taxon>Metazoa</taxon>
        <taxon>Chordata</taxon>
        <taxon>Craniata</taxon>
        <taxon>Vertebrata</taxon>
        <taxon>Euteleostomi</taxon>
        <taxon>Mammalia</taxon>
        <taxon>Metatheria</taxon>
        <taxon>Didelphimorphia</taxon>
        <taxon>Didelphidae</taxon>
        <taxon>Monodelphis</taxon>
    </lineage>
</organism>
<dbReference type="InterPro" id="IPR043387">
    <property type="entry name" value="INSL3/INSL4"/>
</dbReference>
<evidence type="ECO:0000256" key="6">
    <source>
        <dbReference type="ARBA" id="ARBA00022729"/>
    </source>
</evidence>
<evidence type="ECO:0000313" key="14">
    <source>
        <dbReference type="Proteomes" id="UP000002280"/>
    </source>
</evidence>
<reference evidence="13" key="3">
    <citation type="submission" date="2025-09" db="UniProtKB">
        <authorList>
            <consortium name="Ensembl"/>
        </authorList>
    </citation>
    <scope>IDENTIFICATION</scope>
</reference>
<dbReference type="SUPFAM" id="SSF56994">
    <property type="entry name" value="Insulin-like"/>
    <property type="match status" value="1"/>
</dbReference>
<keyword evidence="4" id="KW-0964">Secreted</keyword>
<reference evidence="13 14" key="1">
    <citation type="journal article" date="2007" name="Nature">
        <title>Genome of the marsupial Monodelphis domestica reveals innovation in non-coding sequences.</title>
        <authorList>
            <person name="Mikkelsen T.S."/>
            <person name="Wakefield M.J."/>
            <person name="Aken B."/>
            <person name="Amemiya C.T."/>
            <person name="Chang J.L."/>
            <person name="Duke S."/>
            <person name="Garber M."/>
            <person name="Gentles A.J."/>
            <person name="Goodstadt L."/>
            <person name="Heger A."/>
            <person name="Jurka J."/>
            <person name="Kamal M."/>
            <person name="Mauceli E."/>
            <person name="Searle S.M."/>
            <person name="Sharpe T."/>
            <person name="Baker M.L."/>
            <person name="Batzer M.A."/>
            <person name="Benos P.V."/>
            <person name="Belov K."/>
            <person name="Clamp M."/>
            <person name="Cook A."/>
            <person name="Cuff J."/>
            <person name="Das R."/>
            <person name="Davidow L."/>
            <person name="Deakin J.E."/>
            <person name="Fazzari M.J."/>
            <person name="Glass J.L."/>
            <person name="Grabherr M."/>
            <person name="Greally J.M."/>
            <person name="Gu W."/>
            <person name="Hore T.A."/>
            <person name="Huttley G.A."/>
            <person name="Kleber M."/>
            <person name="Jirtle R.L."/>
            <person name="Koina E."/>
            <person name="Lee J.T."/>
            <person name="Mahony S."/>
            <person name="Marra M.A."/>
            <person name="Miller R.D."/>
            <person name="Nicholls R.D."/>
            <person name="Oda M."/>
            <person name="Papenfuss A.T."/>
            <person name="Parra Z.E."/>
            <person name="Pollock D.D."/>
            <person name="Ray D.A."/>
            <person name="Schein J.E."/>
            <person name="Speed T.P."/>
            <person name="Thompson K."/>
            <person name="VandeBerg J.L."/>
            <person name="Wade C.M."/>
            <person name="Walker J.A."/>
            <person name="Waters P.D."/>
            <person name="Webber C."/>
            <person name="Weidman J.R."/>
            <person name="Xie X."/>
            <person name="Zody M.C."/>
            <person name="Baldwin J."/>
            <person name="Abdouelleil A."/>
            <person name="Abdulkadir J."/>
            <person name="Abebe A."/>
            <person name="Abera B."/>
            <person name="Abreu J."/>
            <person name="Acer S.C."/>
            <person name="Aftuck L."/>
            <person name="Alexander A."/>
            <person name="An P."/>
            <person name="Anderson E."/>
            <person name="Anderson S."/>
            <person name="Arachi H."/>
            <person name="Azer M."/>
            <person name="Bachantsang P."/>
            <person name="Barry A."/>
            <person name="Bayul T."/>
            <person name="Berlin A."/>
            <person name="Bessette D."/>
            <person name="Bloom T."/>
            <person name="Bloom T."/>
            <person name="Boguslavskiy L."/>
            <person name="Bonnet C."/>
            <person name="Boukhgalter B."/>
            <person name="Bourzgui I."/>
            <person name="Brown A."/>
            <person name="Cahill P."/>
            <person name="Channer S."/>
            <person name="Cheshatsang Y."/>
            <person name="Chuda L."/>
            <person name="Citroen M."/>
            <person name="Collymore A."/>
            <person name="Cooke P."/>
            <person name="Costello M."/>
            <person name="D'Aco K."/>
            <person name="Daza R."/>
            <person name="De Haan G."/>
            <person name="DeGray S."/>
            <person name="DeMaso C."/>
            <person name="Dhargay N."/>
            <person name="Dooley K."/>
            <person name="Dooley E."/>
            <person name="Doricent M."/>
            <person name="Dorje P."/>
            <person name="Dorjee K."/>
            <person name="Dupes A."/>
            <person name="Elong R."/>
            <person name="Falk J."/>
            <person name="Farina A."/>
            <person name="Faro S."/>
            <person name="Ferguson D."/>
            <person name="Fisher S."/>
            <person name="Foley C.D."/>
            <person name="Franke A."/>
            <person name="Friedrich D."/>
            <person name="Gadbois L."/>
            <person name="Gearin G."/>
            <person name="Gearin C.R."/>
            <person name="Giannoukos G."/>
            <person name="Goode T."/>
            <person name="Graham J."/>
            <person name="Grandbois E."/>
            <person name="Grewal S."/>
            <person name="Gyaltsen K."/>
            <person name="Hafez N."/>
            <person name="Hagos B."/>
            <person name="Hall J."/>
            <person name="Henson C."/>
            <person name="Hollinger A."/>
            <person name="Honan T."/>
            <person name="Huard M.D."/>
            <person name="Hughes L."/>
            <person name="Hurhula B."/>
            <person name="Husby M.E."/>
            <person name="Kamat A."/>
            <person name="Kanga B."/>
            <person name="Kashin S."/>
            <person name="Khazanovich D."/>
            <person name="Kisner P."/>
            <person name="Lance K."/>
            <person name="Lara M."/>
            <person name="Lee W."/>
            <person name="Lennon N."/>
            <person name="Letendre F."/>
            <person name="LeVine R."/>
            <person name="Lipovsky A."/>
            <person name="Liu X."/>
            <person name="Liu J."/>
            <person name="Liu S."/>
            <person name="Lokyitsang T."/>
            <person name="Lokyitsang Y."/>
            <person name="Lubonja R."/>
            <person name="Lui A."/>
            <person name="MacDonald P."/>
            <person name="Magnisalis V."/>
            <person name="Maru K."/>
            <person name="Matthews C."/>
            <person name="McCusker W."/>
            <person name="McDonough S."/>
            <person name="Mehta T."/>
            <person name="Meldrim J."/>
            <person name="Meneus L."/>
            <person name="Mihai O."/>
            <person name="Mihalev A."/>
            <person name="Mihova T."/>
            <person name="Mittelman R."/>
            <person name="Mlenga V."/>
            <person name="Montmayeur A."/>
            <person name="Mulrain L."/>
            <person name="Navidi A."/>
            <person name="Naylor J."/>
            <person name="Negash T."/>
            <person name="Nguyen T."/>
            <person name="Nguyen N."/>
            <person name="Nicol R."/>
            <person name="Norbu C."/>
            <person name="Norbu N."/>
            <person name="Novod N."/>
            <person name="O'Neill B."/>
            <person name="Osman S."/>
            <person name="Markiewicz E."/>
            <person name="Oyono O.L."/>
            <person name="Patti C."/>
            <person name="Phunkhang P."/>
            <person name="Pierre F."/>
            <person name="Priest M."/>
            <person name="Raghuraman S."/>
            <person name="Rege F."/>
            <person name="Reyes R."/>
            <person name="Rise C."/>
            <person name="Rogov P."/>
            <person name="Ross K."/>
            <person name="Ryan E."/>
            <person name="Settipalli S."/>
            <person name="Shea T."/>
            <person name="Sherpa N."/>
            <person name="Shi L."/>
            <person name="Shih D."/>
            <person name="Sparrow T."/>
            <person name="Spaulding J."/>
            <person name="Stalker J."/>
            <person name="Stange-Thomann N."/>
            <person name="Stavropoulos S."/>
            <person name="Stone C."/>
            <person name="Strader C."/>
            <person name="Tesfaye S."/>
            <person name="Thomson T."/>
            <person name="Thoulutsang Y."/>
            <person name="Thoulutsang D."/>
            <person name="Topham K."/>
            <person name="Topping I."/>
            <person name="Tsamla T."/>
            <person name="Vassiliev H."/>
            <person name="Vo A."/>
            <person name="Wangchuk T."/>
            <person name="Wangdi T."/>
            <person name="Weiand M."/>
            <person name="Wilkinson J."/>
            <person name="Wilson A."/>
            <person name="Yadav S."/>
            <person name="Young G."/>
            <person name="Yu Q."/>
            <person name="Zembek L."/>
            <person name="Zhong D."/>
            <person name="Zimmer A."/>
            <person name="Zwirko Z."/>
            <person name="Jaffe D.B."/>
            <person name="Alvarez P."/>
            <person name="Brockman W."/>
            <person name="Butler J."/>
            <person name="Chin C."/>
            <person name="Gnerre S."/>
            <person name="MacCallum I."/>
            <person name="Graves J.A."/>
            <person name="Ponting C.P."/>
            <person name="Breen M."/>
            <person name="Samollow P.B."/>
            <person name="Lander E.S."/>
            <person name="Lindblad-Toh K."/>
        </authorList>
    </citation>
    <scope>NUCLEOTIDE SEQUENCE [LARGE SCALE GENOMIC DNA]</scope>
</reference>
<dbReference type="GO" id="GO:0005179">
    <property type="term" value="F:hormone activity"/>
    <property type="evidence" value="ECO:0007669"/>
    <property type="project" value="InterPro"/>
</dbReference>
<protein>
    <recommendedName>
        <fullName evidence="3">Insulin-like 3</fullName>
    </recommendedName>
    <alternativeName>
        <fullName evidence="10">Leydig insulin-like peptide</fullName>
    </alternativeName>
    <alternativeName>
        <fullName evidence="9">Relaxin-like factor</fullName>
    </alternativeName>
</protein>
<dbReference type="SMART" id="SM00078">
    <property type="entry name" value="IlGF"/>
    <property type="match status" value="1"/>
</dbReference>
<evidence type="ECO:0000256" key="7">
    <source>
        <dbReference type="ARBA" id="ARBA00023157"/>
    </source>
</evidence>
<comment type="similarity">
    <text evidence="2">Belongs to the insulin family.</text>
</comment>
<evidence type="ECO:0000256" key="8">
    <source>
        <dbReference type="ARBA" id="ARBA00025288"/>
    </source>
</evidence>
<dbReference type="STRING" id="13616.ENSMODP00000041524"/>
<evidence type="ECO:0000256" key="9">
    <source>
        <dbReference type="ARBA" id="ARBA00032209"/>
    </source>
</evidence>
<dbReference type="GeneTree" id="ENSGT00940000163613"/>
<dbReference type="InParanoid" id="A0A5F8G252"/>
<keyword evidence="6 11" id="KW-0732">Signal</keyword>
<keyword evidence="14" id="KW-1185">Reference proteome</keyword>
<evidence type="ECO:0000256" key="3">
    <source>
        <dbReference type="ARBA" id="ARBA00014427"/>
    </source>
</evidence>
<evidence type="ECO:0000256" key="4">
    <source>
        <dbReference type="ARBA" id="ARBA00022525"/>
    </source>
</evidence>
<dbReference type="GO" id="GO:0005615">
    <property type="term" value="C:extracellular space"/>
    <property type="evidence" value="ECO:0000318"/>
    <property type="project" value="GO_Central"/>
</dbReference>
<dbReference type="Gene3D" id="1.10.100.10">
    <property type="entry name" value="Insulin-like"/>
    <property type="match status" value="1"/>
</dbReference>
<dbReference type="PANTHER" id="PTHR10423">
    <property type="entry name" value="INSULIN-LIKE 3"/>
    <property type="match status" value="1"/>
</dbReference>
<feature type="chain" id="PRO_5023863852" description="Insulin-like 3" evidence="11">
    <location>
        <begin position="21"/>
        <end position="156"/>
    </location>
</feature>